<comment type="caution">
    <text evidence="5">The sequence shown here is derived from an EMBL/GenBank/DDBJ whole genome shotgun (WGS) entry which is preliminary data.</text>
</comment>
<keyword evidence="2" id="KW-0813">Transport</keyword>
<gene>
    <name evidence="5" type="ORF">K6Y31_13870</name>
</gene>
<dbReference type="EMBL" id="JAIMJA010000014">
    <property type="protein sequence ID" value="MCE2595896.1"/>
    <property type="molecule type" value="Genomic_DNA"/>
</dbReference>
<proteinExistence type="inferred from homology"/>
<sequence>MSLLLSFSVCAYDAEISFGVSSDPVSLDIHEALSEDIVQFSHLVFDPLIRRNQKLQYVPRLAQKWQRIDPLTVRFNLRPQVRFHSGNLLTSRDVKWTLARLKRSDDYKGLFERVDQIKVIDDLTFDLITKTPTPLVNQIASYLFVLDSAFYTGVDENGFDKSRIEKQGDTFAATHVSGTGPYQVALREKGMQLRLVRYQDYWDHESLGNITKLTLIPIKEPATRLAALLSGDVDMISPVAPKEYISLLDQPRFTALTWPGTRLISLQLNQSQNTALKDRRVRQAIIYAINNQGIAEQLMQGFGTAASQQSPPGYIGHNPYLSVRYDLAKARQLMKQAGYEKGLNLAMIAPQGRYINDIKVAQAVVAMLQKINIKVTLKTYPINEYWPEFDRCNADILMIGWRSDTRDSANYSEYLTMTRNVETGRGQYNCGHYSNPKVDEYVVKANREIDPMPRGQLLREVELMLYEDAAFVPLHWERLGWAAKKNIRLKDVVNPDNTPYLGDLQVDEFENPPSLPLLRSRRQ</sequence>
<reference evidence="5 6" key="1">
    <citation type="journal article" date="2022" name="Environ. Microbiol. Rep.">
        <title>Eco-phylogenetic analyses reveal divergent evolution of vitamin B12 metabolism in the marine bacterial family 'Psychromonadaceae'.</title>
        <authorList>
            <person name="Jin X."/>
            <person name="Yang Y."/>
            <person name="Cao H."/>
            <person name="Gao B."/>
            <person name="Zhao Z."/>
        </authorList>
    </citation>
    <scope>NUCLEOTIDE SEQUENCE [LARGE SCALE GENOMIC DNA]</scope>
    <source>
        <strain evidence="5 6">MKS20</strain>
    </source>
</reference>
<dbReference type="Gene3D" id="3.10.105.10">
    <property type="entry name" value="Dipeptide-binding Protein, Domain 3"/>
    <property type="match status" value="1"/>
</dbReference>
<evidence type="ECO:0000256" key="3">
    <source>
        <dbReference type="ARBA" id="ARBA00022729"/>
    </source>
</evidence>
<dbReference type="PANTHER" id="PTHR30290:SF9">
    <property type="entry name" value="OLIGOPEPTIDE-BINDING PROTEIN APPA"/>
    <property type="match status" value="1"/>
</dbReference>
<evidence type="ECO:0000259" key="4">
    <source>
        <dbReference type="Pfam" id="PF00496"/>
    </source>
</evidence>
<keyword evidence="6" id="KW-1185">Reference proteome</keyword>
<evidence type="ECO:0000313" key="5">
    <source>
        <dbReference type="EMBL" id="MCE2595896.1"/>
    </source>
</evidence>
<evidence type="ECO:0000256" key="1">
    <source>
        <dbReference type="ARBA" id="ARBA00005695"/>
    </source>
</evidence>
<dbReference type="PANTHER" id="PTHR30290">
    <property type="entry name" value="PERIPLASMIC BINDING COMPONENT OF ABC TRANSPORTER"/>
    <property type="match status" value="1"/>
</dbReference>
<name>A0ABS8WDR6_9GAMM</name>
<dbReference type="Pfam" id="PF00496">
    <property type="entry name" value="SBP_bac_5"/>
    <property type="match status" value="1"/>
</dbReference>
<keyword evidence="3" id="KW-0732">Signal</keyword>
<accession>A0ABS8WDR6</accession>
<comment type="similarity">
    <text evidence="1">Belongs to the bacterial solute-binding protein 5 family.</text>
</comment>
<dbReference type="Gene3D" id="3.40.190.10">
    <property type="entry name" value="Periplasmic binding protein-like II"/>
    <property type="match status" value="1"/>
</dbReference>
<dbReference type="SUPFAM" id="SSF53850">
    <property type="entry name" value="Periplasmic binding protein-like II"/>
    <property type="match status" value="1"/>
</dbReference>
<dbReference type="CDD" id="cd08498">
    <property type="entry name" value="PBP2_NikA_DppA_OppA_like_2"/>
    <property type="match status" value="1"/>
</dbReference>
<organism evidence="5 6">
    <name type="scientific">Motilimonas cestriensis</name>
    <dbReference type="NCBI Taxonomy" id="2742685"/>
    <lineage>
        <taxon>Bacteria</taxon>
        <taxon>Pseudomonadati</taxon>
        <taxon>Pseudomonadota</taxon>
        <taxon>Gammaproteobacteria</taxon>
        <taxon>Alteromonadales</taxon>
        <taxon>Alteromonadales genera incertae sedis</taxon>
        <taxon>Motilimonas</taxon>
    </lineage>
</organism>
<feature type="domain" description="Solute-binding protein family 5" evidence="4">
    <location>
        <begin position="57"/>
        <end position="416"/>
    </location>
</feature>
<dbReference type="Proteomes" id="UP001201273">
    <property type="component" value="Unassembled WGS sequence"/>
</dbReference>
<evidence type="ECO:0000256" key="2">
    <source>
        <dbReference type="ARBA" id="ARBA00022448"/>
    </source>
</evidence>
<dbReference type="Gene3D" id="3.90.76.10">
    <property type="entry name" value="Dipeptide-binding Protein, Domain 1"/>
    <property type="match status" value="1"/>
</dbReference>
<dbReference type="InterPro" id="IPR039424">
    <property type="entry name" value="SBP_5"/>
</dbReference>
<dbReference type="PIRSF" id="PIRSF002741">
    <property type="entry name" value="MppA"/>
    <property type="match status" value="1"/>
</dbReference>
<evidence type="ECO:0000313" key="6">
    <source>
        <dbReference type="Proteomes" id="UP001201273"/>
    </source>
</evidence>
<dbReference type="InterPro" id="IPR030678">
    <property type="entry name" value="Peptide/Ni-bd"/>
</dbReference>
<protein>
    <submittedName>
        <fullName evidence="5">ABC transporter substrate-binding protein</fullName>
    </submittedName>
</protein>
<dbReference type="InterPro" id="IPR000914">
    <property type="entry name" value="SBP_5_dom"/>
</dbReference>